<dbReference type="EMBL" id="QXFT01001069">
    <property type="protein sequence ID" value="KAE9329945.1"/>
    <property type="molecule type" value="Genomic_DNA"/>
</dbReference>
<protein>
    <recommendedName>
        <fullName evidence="5">PiggyBac transposable element-derived protein domain-containing protein</fullName>
    </recommendedName>
</protein>
<evidence type="ECO:0000313" key="4">
    <source>
        <dbReference type="Proteomes" id="UP000434957"/>
    </source>
</evidence>
<organism evidence="3 4">
    <name type="scientific">Phytophthora rubi</name>
    <dbReference type="NCBI Taxonomy" id="129364"/>
    <lineage>
        <taxon>Eukaryota</taxon>
        <taxon>Sar</taxon>
        <taxon>Stramenopiles</taxon>
        <taxon>Oomycota</taxon>
        <taxon>Peronosporomycetes</taxon>
        <taxon>Peronosporales</taxon>
        <taxon>Peronosporaceae</taxon>
        <taxon>Phytophthora</taxon>
    </lineage>
</organism>
<sequence>MPHDSEDDLNAIEEGDNPDDFGGFEFGDGVEEDGIVDEDEDDSEEDEDGEGATAIELDEGDDEDDTEANDPNSAESIAERHFAEKFLNSLGKSDKLMAGSVMGIQDLGNLREHIDKKSGAAAVVRNLKAALSEGQDKGFRLVVTDRFYTSVVLAIQLLLLGFYSVGTIMTNRIGYATNIKEKKNNKKKRLKDIMRGTFTYVRSKQVKQMTAI</sequence>
<keyword evidence="2" id="KW-1133">Transmembrane helix</keyword>
<comment type="caution">
    <text evidence="3">The sequence shown here is derived from an EMBL/GenBank/DDBJ whole genome shotgun (WGS) entry which is preliminary data.</text>
</comment>
<keyword evidence="4" id="KW-1185">Reference proteome</keyword>
<feature type="compositionally biased region" description="Acidic residues" evidence="1">
    <location>
        <begin position="1"/>
        <end position="19"/>
    </location>
</feature>
<feature type="transmembrane region" description="Helical" evidence="2">
    <location>
        <begin position="147"/>
        <end position="165"/>
    </location>
</feature>
<evidence type="ECO:0000313" key="3">
    <source>
        <dbReference type="EMBL" id="KAE9329945.1"/>
    </source>
</evidence>
<feature type="compositionally biased region" description="Acidic residues" evidence="1">
    <location>
        <begin position="28"/>
        <end position="68"/>
    </location>
</feature>
<name>A0A6A4EUR5_9STRA</name>
<proteinExistence type="predicted"/>
<evidence type="ECO:0008006" key="5">
    <source>
        <dbReference type="Google" id="ProtNLM"/>
    </source>
</evidence>
<gene>
    <name evidence="3" type="ORF">PR003_g15439</name>
</gene>
<evidence type="ECO:0000256" key="2">
    <source>
        <dbReference type="SAM" id="Phobius"/>
    </source>
</evidence>
<evidence type="ECO:0000256" key="1">
    <source>
        <dbReference type="SAM" id="MobiDB-lite"/>
    </source>
</evidence>
<dbReference type="AlphaFoldDB" id="A0A6A4EUR5"/>
<keyword evidence="2" id="KW-0472">Membrane</keyword>
<reference evidence="3 4" key="1">
    <citation type="submission" date="2018-08" db="EMBL/GenBank/DDBJ databases">
        <title>Genomic investigation of the strawberry pathogen Phytophthora fragariae indicates pathogenicity is determined by transcriptional variation in three key races.</title>
        <authorList>
            <person name="Adams T.M."/>
            <person name="Armitage A.D."/>
            <person name="Sobczyk M.K."/>
            <person name="Bates H.J."/>
            <person name="Dunwell J.M."/>
            <person name="Nellist C.F."/>
            <person name="Harrison R.J."/>
        </authorList>
    </citation>
    <scope>NUCLEOTIDE SEQUENCE [LARGE SCALE GENOMIC DNA]</scope>
    <source>
        <strain evidence="3 4">SCRP333</strain>
    </source>
</reference>
<feature type="region of interest" description="Disordered" evidence="1">
    <location>
        <begin position="1"/>
        <end position="73"/>
    </location>
</feature>
<keyword evidence="2" id="KW-0812">Transmembrane</keyword>
<dbReference type="Proteomes" id="UP000434957">
    <property type="component" value="Unassembled WGS sequence"/>
</dbReference>
<accession>A0A6A4EUR5</accession>